<dbReference type="InterPro" id="IPR003594">
    <property type="entry name" value="HATPase_dom"/>
</dbReference>
<reference evidence="7 8" key="1">
    <citation type="submission" date="2019-04" db="EMBL/GenBank/DDBJ databases">
        <title>Draft genome sequence of Youngimonas vesicularis.</title>
        <authorList>
            <person name="Hameed A."/>
        </authorList>
    </citation>
    <scope>NUCLEOTIDE SEQUENCE [LARGE SCALE GENOMIC DNA]</scope>
    <source>
        <strain evidence="7 8">CC-AMW-E</strain>
    </source>
</reference>
<gene>
    <name evidence="7" type="ORF">E7681_10915</name>
</gene>
<dbReference type="SUPFAM" id="SSF55874">
    <property type="entry name" value="ATPase domain of HSP90 chaperone/DNA topoisomerase II/histidine kinase"/>
    <property type="match status" value="1"/>
</dbReference>
<dbReference type="Pfam" id="PF08448">
    <property type="entry name" value="PAS_4"/>
    <property type="match status" value="1"/>
</dbReference>
<name>A0A4S3M954_9RHOB</name>
<keyword evidence="3 4" id="KW-0597">Phosphoprotein</keyword>
<dbReference type="SMART" id="SM00387">
    <property type="entry name" value="HATPase_c"/>
    <property type="match status" value="1"/>
</dbReference>
<dbReference type="SMART" id="SM00448">
    <property type="entry name" value="REC"/>
    <property type="match status" value="1"/>
</dbReference>
<feature type="domain" description="Response regulatory" evidence="6">
    <location>
        <begin position="521"/>
        <end position="634"/>
    </location>
</feature>
<dbReference type="OrthoDB" id="9796100at2"/>
<evidence type="ECO:0000259" key="5">
    <source>
        <dbReference type="PROSITE" id="PS50109"/>
    </source>
</evidence>
<sequence length="637" mass="69638">MRDTEALTMAGLNLIQQALSIYDSKLNLVICNRRFQEMFELPEALVTPGASFADTIRFLSERGEYGPLADHDEVVAYRVEQALAFAPHYIERVRPNGQRISVEGNPLPQGGWVAVYTDITRMKQQEELLRTRSEEMTDKVLAYAEELATANRKLQSTIAALEETKRFVVEAEARTRLTTEMMPAHIAHVGRDRCYTFSNRRLSSVMPGRPVDIIGLNIGDALGESAYAAIRPHLDEAFAGKASAFEFNDEISSRRIRTSFTPDMTKDGKIAGVYIMSVDITQETQARSALQQTRRREMAAQLTSGMAHDFSNLLTIILGSQSRLQRMELPDAARELVNATLSAAHRGGSLLNRLADITGARDWNPQPASLSAVLADLRTLALPALPETIRFHLNNLMRDDMLMLDTGMLQDSLLNLILNARDACGGNGKITLTVTPVQGLWVEFAVMDTGPGFSEAAMAHALEPFFTTKGGEGSGLGLAMVYDMTKLAGGRVRLGNTEDGGGLVVLRLPLRLAAPAVAPGLVLLVEDSPDLRTGIREMLTDMGHTVIEAASAEEALLLNSELPEISRILSDITLAGDMTGVDFVQALPKGHPPCYLMTSLNPEDALFREAEDLAPVLRKPFSGKQLSTLFATTKTTQ</sequence>
<dbReference type="Gene3D" id="3.40.50.2300">
    <property type="match status" value="1"/>
</dbReference>
<evidence type="ECO:0000313" key="8">
    <source>
        <dbReference type="Proteomes" id="UP000306113"/>
    </source>
</evidence>
<dbReference type="PANTHER" id="PTHR43065:SF42">
    <property type="entry name" value="TWO-COMPONENT SENSOR PPRA"/>
    <property type="match status" value="1"/>
</dbReference>
<evidence type="ECO:0000256" key="3">
    <source>
        <dbReference type="ARBA" id="ARBA00022553"/>
    </source>
</evidence>
<dbReference type="PRINTS" id="PR00344">
    <property type="entry name" value="BCTRLSENSOR"/>
</dbReference>
<evidence type="ECO:0000313" key="7">
    <source>
        <dbReference type="EMBL" id="THD74105.1"/>
    </source>
</evidence>
<dbReference type="CDD" id="cd00082">
    <property type="entry name" value="HisKA"/>
    <property type="match status" value="1"/>
</dbReference>
<dbReference type="InterPro" id="IPR003661">
    <property type="entry name" value="HisK_dim/P_dom"/>
</dbReference>
<evidence type="ECO:0000259" key="6">
    <source>
        <dbReference type="PROSITE" id="PS50110"/>
    </source>
</evidence>
<evidence type="ECO:0000256" key="2">
    <source>
        <dbReference type="ARBA" id="ARBA00012438"/>
    </source>
</evidence>
<dbReference type="InterPro" id="IPR011006">
    <property type="entry name" value="CheY-like_superfamily"/>
</dbReference>
<dbReference type="PROSITE" id="PS50109">
    <property type="entry name" value="HIS_KIN"/>
    <property type="match status" value="1"/>
</dbReference>
<dbReference type="InterPro" id="IPR013656">
    <property type="entry name" value="PAS_4"/>
</dbReference>
<dbReference type="SUPFAM" id="SSF52172">
    <property type="entry name" value="CheY-like"/>
    <property type="match status" value="1"/>
</dbReference>
<dbReference type="SUPFAM" id="SSF47384">
    <property type="entry name" value="Homodimeric domain of signal transducing histidine kinase"/>
    <property type="match status" value="1"/>
</dbReference>
<protein>
    <recommendedName>
        <fullName evidence="2">histidine kinase</fullName>
        <ecNumber evidence="2">2.7.13.3</ecNumber>
    </recommendedName>
</protein>
<dbReference type="InterPro" id="IPR036890">
    <property type="entry name" value="HATPase_C_sf"/>
</dbReference>
<proteinExistence type="predicted"/>
<accession>A0A4S3M954</accession>
<organism evidence="7 8">
    <name type="scientific">Thalassobius vesicularis</name>
    <dbReference type="NCBI Taxonomy" id="1294297"/>
    <lineage>
        <taxon>Bacteria</taxon>
        <taxon>Pseudomonadati</taxon>
        <taxon>Pseudomonadota</taxon>
        <taxon>Alphaproteobacteria</taxon>
        <taxon>Rhodobacterales</taxon>
        <taxon>Roseobacteraceae</taxon>
        <taxon>Thalassovita</taxon>
    </lineage>
</organism>
<dbReference type="GO" id="GO:0000155">
    <property type="term" value="F:phosphorelay sensor kinase activity"/>
    <property type="evidence" value="ECO:0007669"/>
    <property type="project" value="InterPro"/>
</dbReference>
<comment type="caution">
    <text evidence="7">The sequence shown here is derived from an EMBL/GenBank/DDBJ whole genome shotgun (WGS) entry which is preliminary data.</text>
</comment>
<dbReference type="Proteomes" id="UP000306113">
    <property type="component" value="Unassembled WGS sequence"/>
</dbReference>
<evidence type="ECO:0000256" key="4">
    <source>
        <dbReference type="PROSITE-ProRule" id="PRU00169"/>
    </source>
</evidence>
<dbReference type="Pfam" id="PF02518">
    <property type="entry name" value="HATPase_c"/>
    <property type="match status" value="1"/>
</dbReference>
<dbReference type="RefSeq" id="WP_136339315.1">
    <property type="nucleotide sequence ID" value="NZ_SSMD01000004.1"/>
</dbReference>
<keyword evidence="8" id="KW-1185">Reference proteome</keyword>
<dbReference type="InterPro" id="IPR001789">
    <property type="entry name" value="Sig_transdc_resp-reg_receiver"/>
</dbReference>
<dbReference type="InterPro" id="IPR036097">
    <property type="entry name" value="HisK_dim/P_sf"/>
</dbReference>
<dbReference type="EC" id="2.7.13.3" evidence="2"/>
<dbReference type="InterPro" id="IPR005467">
    <property type="entry name" value="His_kinase_dom"/>
</dbReference>
<dbReference type="Gene3D" id="1.10.287.130">
    <property type="match status" value="1"/>
</dbReference>
<dbReference type="SUPFAM" id="SSF55785">
    <property type="entry name" value="PYP-like sensor domain (PAS domain)"/>
    <property type="match status" value="2"/>
</dbReference>
<dbReference type="Gene3D" id="3.30.565.10">
    <property type="entry name" value="Histidine kinase-like ATPase, C-terminal domain"/>
    <property type="match status" value="1"/>
</dbReference>
<feature type="modified residue" description="4-aspartylphosphate" evidence="4">
    <location>
        <position position="571"/>
    </location>
</feature>
<dbReference type="PANTHER" id="PTHR43065">
    <property type="entry name" value="SENSOR HISTIDINE KINASE"/>
    <property type="match status" value="1"/>
</dbReference>
<feature type="domain" description="Histidine kinase" evidence="5">
    <location>
        <begin position="305"/>
        <end position="512"/>
    </location>
</feature>
<dbReference type="AlphaFoldDB" id="A0A4S3M954"/>
<dbReference type="PROSITE" id="PS50110">
    <property type="entry name" value="RESPONSE_REGULATORY"/>
    <property type="match status" value="1"/>
</dbReference>
<dbReference type="Pfam" id="PF12860">
    <property type="entry name" value="PAS_7"/>
    <property type="match status" value="1"/>
</dbReference>
<dbReference type="EMBL" id="SSMD01000004">
    <property type="protein sequence ID" value="THD74105.1"/>
    <property type="molecule type" value="Genomic_DNA"/>
</dbReference>
<evidence type="ECO:0000256" key="1">
    <source>
        <dbReference type="ARBA" id="ARBA00000085"/>
    </source>
</evidence>
<dbReference type="InterPro" id="IPR004358">
    <property type="entry name" value="Sig_transdc_His_kin-like_C"/>
</dbReference>
<dbReference type="Gene3D" id="3.30.450.20">
    <property type="entry name" value="PAS domain"/>
    <property type="match status" value="2"/>
</dbReference>
<comment type="catalytic activity">
    <reaction evidence="1">
        <text>ATP + protein L-histidine = ADP + protein N-phospho-L-histidine.</text>
        <dbReference type="EC" id="2.7.13.3"/>
    </reaction>
</comment>
<dbReference type="Pfam" id="PF00072">
    <property type="entry name" value="Response_reg"/>
    <property type="match status" value="1"/>
</dbReference>
<dbReference type="InterPro" id="IPR035965">
    <property type="entry name" value="PAS-like_dom_sf"/>
</dbReference>